<dbReference type="EMBL" id="JH651075">
    <property type="protein sequence ID" value="EXA30002.1"/>
    <property type="molecule type" value="Genomic_DNA"/>
</dbReference>
<feature type="domain" description="Zn(2)-C6 fungal-type" evidence="4">
    <location>
        <begin position="26"/>
        <end position="53"/>
    </location>
</feature>
<dbReference type="GO" id="GO:0003677">
    <property type="term" value="F:DNA binding"/>
    <property type="evidence" value="ECO:0007669"/>
    <property type="project" value="InterPro"/>
</dbReference>
<feature type="compositionally biased region" description="Polar residues" evidence="3">
    <location>
        <begin position="559"/>
        <end position="570"/>
    </location>
</feature>
<feature type="region of interest" description="Disordered" evidence="3">
    <location>
        <begin position="531"/>
        <end position="570"/>
    </location>
</feature>
<dbReference type="InterPro" id="IPR007219">
    <property type="entry name" value="XnlR_reg_dom"/>
</dbReference>
<feature type="compositionally biased region" description="Polar residues" evidence="3">
    <location>
        <begin position="84"/>
        <end position="93"/>
    </location>
</feature>
<feature type="region of interest" description="Disordered" evidence="3">
    <location>
        <begin position="1"/>
        <end position="25"/>
    </location>
</feature>
<feature type="compositionally biased region" description="Polar residues" evidence="3">
    <location>
        <begin position="531"/>
        <end position="548"/>
    </location>
</feature>
<proteinExistence type="predicted"/>
<dbReference type="GO" id="GO:0006351">
    <property type="term" value="P:DNA-templated transcription"/>
    <property type="evidence" value="ECO:0007669"/>
    <property type="project" value="InterPro"/>
</dbReference>
<accession>W9NJ23</accession>
<dbReference type="PANTHER" id="PTHR46910:SF8">
    <property type="entry name" value="ZN(II)2CYS6 TRANSCRIPTION FACTOR (EUROFUNG)"/>
    <property type="match status" value="1"/>
</dbReference>
<name>W9NJ23_FUSOX</name>
<keyword evidence="2" id="KW-0539">Nucleus</keyword>
<dbReference type="PROSITE" id="PS00463">
    <property type="entry name" value="ZN2_CY6_FUNGAL_1"/>
    <property type="match status" value="1"/>
</dbReference>
<dbReference type="CDD" id="cd12148">
    <property type="entry name" value="fungal_TF_MHR"/>
    <property type="match status" value="1"/>
</dbReference>
<evidence type="ECO:0000256" key="1">
    <source>
        <dbReference type="ARBA" id="ARBA00022723"/>
    </source>
</evidence>
<reference evidence="5" key="1">
    <citation type="submission" date="2011-10" db="EMBL/GenBank/DDBJ databases">
        <title>The Genome Sequence of Fusarium oxysporum HDV247.</title>
        <authorList>
            <consortium name="The Broad Institute Genome Sequencing Platform"/>
            <person name="Ma L.-J."/>
            <person name="Gale L.R."/>
            <person name="Schwartz D.C."/>
            <person name="Zhou S."/>
            <person name="Corby-Kistler H."/>
            <person name="Young S.K."/>
            <person name="Zeng Q."/>
            <person name="Gargeya S."/>
            <person name="Fitzgerald M."/>
            <person name="Haas B."/>
            <person name="Abouelleil A."/>
            <person name="Alvarado L."/>
            <person name="Arachchi H.M."/>
            <person name="Berlin A."/>
            <person name="Brown A."/>
            <person name="Chapman S.B."/>
            <person name="Chen Z."/>
            <person name="Dunbar C."/>
            <person name="Freedman E."/>
            <person name="Gearin G."/>
            <person name="Goldberg J."/>
            <person name="Griggs A."/>
            <person name="Gujja S."/>
            <person name="Heiman D."/>
            <person name="Howarth C."/>
            <person name="Larson L."/>
            <person name="Lui A."/>
            <person name="MacDonald P.J.P."/>
            <person name="Montmayeur A."/>
            <person name="Murphy C."/>
            <person name="Neiman D."/>
            <person name="Pearson M."/>
            <person name="Priest M."/>
            <person name="Roberts A."/>
            <person name="Saif S."/>
            <person name="Shea T."/>
            <person name="Shenoy N."/>
            <person name="Sisk P."/>
            <person name="Stolte C."/>
            <person name="Sykes S."/>
            <person name="Wortman J."/>
            <person name="Nusbaum C."/>
            <person name="Birren B."/>
        </authorList>
    </citation>
    <scope>NUCLEOTIDE SEQUENCE [LARGE SCALE GENOMIC DNA]</scope>
    <source>
        <strain evidence="5">HDV247</strain>
    </source>
</reference>
<feature type="region of interest" description="Disordered" evidence="3">
    <location>
        <begin position="61"/>
        <end position="142"/>
    </location>
</feature>
<dbReference type="AlphaFoldDB" id="W9NJ23"/>
<dbReference type="PROSITE" id="PS50048">
    <property type="entry name" value="ZN2_CY6_FUNGAL_2"/>
    <property type="match status" value="1"/>
</dbReference>
<evidence type="ECO:0000313" key="5">
    <source>
        <dbReference type="EMBL" id="EXA30002.1"/>
    </source>
</evidence>
<dbReference type="CDD" id="cd00067">
    <property type="entry name" value="GAL4"/>
    <property type="match status" value="1"/>
</dbReference>
<protein>
    <recommendedName>
        <fullName evidence="4">Zn(2)-C6 fungal-type domain-containing protein</fullName>
    </recommendedName>
</protein>
<reference evidence="5" key="2">
    <citation type="submission" date="2012-05" db="EMBL/GenBank/DDBJ databases">
        <title>Annotation of the Genome Sequence of Fusarium oxysporum HDV247.</title>
        <authorList>
            <consortium name="The Broad Institute Genomics Platform"/>
            <person name="Ma L.-J."/>
            <person name="Corby-Kistler H."/>
            <person name="Broz K."/>
            <person name="Gale L.R."/>
            <person name="Jonkers W."/>
            <person name="O'Donnell K."/>
            <person name="Ploetz R."/>
            <person name="Steinberg C."/>
            <person name="Schwartz D.C."/>
            <person name="VanEtten H."/>
            <person name="Zhou S."/>
            <person name="Young S.K."/>
            <person name="Zeng Q."/>
            <person name="Gargeya S."/>
            <person name="Fitzgerald M."/>
            <person name="Abouelleil A."/>
            <person name="Alvarado L."/>
            <person name="Chapman S.B."/>
            <person name="Gainer-Dewar J."/>
            <person name="Goldberg J."/>
            <person name="Griggs A."/>
            <person name="Gujja S."/>
            <person name="Hansen M."/>
            <person name="Howarth C."/>
            <person name="Imamovic A."/>
            <person name="Ireland A."/>
            <person name="Larimer J."/>
            <person name="McCowan C."/>
            <person name="Murphy C."/>
            <person name="Pearson M."/>
            <person name="Poon T.W."/>
            <person name="Priest M."/>
            <person name="Roberts A."/>
            <person name="Saif S."/>
            <person name="Shea T."/>
            <person name="Sykes S."/>
            <person name="Wortman J."/>
            <person name="Nusbaum C."/>
            <person name="Birren B."/>
        </authorList>
    </citation>
    <scope>NUCLEOTIDE SEQUENCE</scope>
    <source>
        <strain evidence="5">HDV247</strain>
    </source>
</reference>
<gene>
    <name evidence="5" type="ORF">FOVG_18567</name>
</gene>
<sequence>MSASEESLRSGGPSTGRRMPTRVNNACRRCRRNKSRCDAFRPCSLCARANVPCEPALIEKPARSKAGHVSDRQGANSRKRSRPYANSSDDGLTSSAASARRSSLPSGDRNSLRMEVEELRPAVSQDAAAEATPVPSGRGSSWVPVDYGESESAMGIARKIYRLASQTMDDHSTSAIPDGGYGTRTPQKRADDRRLPISTILGCRFPDQEAICSLLESFFESVHWFSLVIYEPKFRQRLQSIQDGYAYPAETPFLTLLSMVLCMAAWYRSQMTLQESSDGQEWRLWSDDLLKIVESRLVQILDQQSIEAVQTCILLGSHHVYHGRPSLSFALLGATIKISNAIGLHRGHARGSPGDVQERKRVWWTIYTWDRFASISYGRPLSINDKDCNVEMPAEFSESPYFTQQSLQQDLPGIVYSSYQTQLSRLYVLASPALKIIFGSLSARSAIADLESKYASLISEVTHKLVVWRRQLPQHLSLDLTKDVDLGNSDRSYRAHALQSLSLQLTFDNLLIVLHRPFLARQAEHLSTTALTPGNNAVEQSSPFTPKQSPALAHGPESILSQDQASPGQQKKASSEYWWRAAVRTASVTELPQLAQLATNSHLVAFMAMNLFHSAIVLVLVALLNPLSDSAQGVKRTITRVFRLQELLGQRSALSSQSSVVLRNLISLLLQREGEAMLGPVGVATTAVSSQMEQGPGAVEDSAFMSVHDTLRLPLEATLTTSHQGTEGQPWPRLSMAQRLNESLAYVQRVFPSIPIDMSLPGPTLVLEDDVDAQHNSLPLTQHDMSQMPFGQPVSYQEPENLGYQAHSVDYGGNSLFWLWNSTWNADPMF</sequence>
<dbReference type="InterPro" id="IPR001138">
    <property type="entry name" value="Zn2Cys6_DnaBD"/>
</dbReference>
<dbReference type="InterPro" id="IPR050987">
    <property type="entry name" value="AtrR-like"/>
</dbReference>
<dbReference type="Pfam" id="PF00172">
    <property type="entry name" value="Zn_clus"/>
    <property type="match status" value="1"/>
</dbReference>
<evidence type="ECO:0000256" key="3">
    <source>
        <dbReference type="SAM" id="MobiDB-lite"/>
    </source>
</evidence>
<dbReference type="SMART" id="SM00906">
    <property type="entry name" value="Fungal_trans"/>
    <property type="match status" value="1"/>
</dbReference>
<dbReference type="PANTHER" id="PTHR46910">
    <property type="entry name" value="TRANSCRIPTION FACTOR PDR1"/>
    <property type="match status" value="1"/>
</dbReference>
<dbReference type="GO" id="GO:0000981">
    <property type="term" value="F:DNA-binding transcription factor activity, RNA polymerase II-specific"/>
    <property type="evidence" value="ECO:0007669"/>
    <property type="project" value="InterPro"/>
</dbReference>
<dbReference type="GO" id="GO:0008270">
    <property type="term" value="F:zinc ion binding"/>
    <property type="evidence" value="ECO:0007669"/>
    <property type="project" value="InterPro"/>
</dbReference>
<keyword evidence="1" id="KW-0479">Metal-binding</keyword>
<dbReference type="SMART" id="SM00066">
    <property type="entry name" value="GAL4"/>
    <property type="match status" value="1"/>
</dbReference>
<evidence type="ECO:0000259" key="4">
    <source>
        <dbReference type="PROSITE" id="PS50048"/>
    </source>
</evidence>
<dbReference type="Proteomes" id="UP000030751">
    <property type="component" value="Unassembled WGS sequence"/>
</dbReference>
<dbReference type="OrthoDB" id="3266505at2759"/>
<dbReference type="InterPro" id="IPR036864">
    <property type="entry name" value="Zn2-C6_fun-type_DNA-bd_sf"/>
</dbReference>
<evidence type="ECO:0000256" key="2">
    <source>
        <dbReference type="ARBA" id="ARBA00023242"/>
    </source>
</evidence>
<dbReference type="Pfam" id="PF04082">
    <property type="entry name" value="Fungal_trans"/>
    <property type="match status" value="1"/>
</dbReference>
<dbReference type="SUPFAM" id="SSF57701">
    <property type="entry name" value="Zn2/Cys6 DNA-binding domain"/>
    <property type="match status" value="1"/>
</dbReference>
<dbReference type="Gene3D" id="4.10.240.10">
    <property type="entry name" value="Zn(2)-C6 fungal-type DNA-binding domain"/>
    <property type="match status" value="1"/>
</dbReference>
<organism evidence="5">
    <name type="scientific">Fusarium oxysporum f. sp. pisi HDV247</name>
    <dbReference type="NCBI Taxonomy" id="1080344"/>
    <lineage>
        <taxon>Eukaryota</taxon>
        <taxon>Fungi</taxon>
        <taxon>Dikarya</taxon>
        <taxon>Ascomycota</taxon>
        <taxon>Pezizomycotina</taxon>
        <taxon>Sordariomycetes</taxon>
        <taxon>Hypocreomycetidae</taxon>
        <taxon>Hypocreales</taxon>
        <taxon>Nectriaceae</taxon>
        <taxon>Fusarium</taxon>
        <taxon>Fusarium oxysporum species complex</taxon>
    </lineage>
</organism>
<feature type="compositionally biased region" description="Low complexity" evidence="3">
    <location>
        <begin position="94"/>
        <end position="103"/>
    </location>
</feature>
<feature type="compositionally biased region" description="Basic and acidic residues" evidence="3">
    <location>
        <begin position="110"/>
        <end position="120"/>
    </location>
</feature>